<reference evidence="2" key="1">
    <citation type="submission" date="2023-03" db="EMBL/GenBank/DDBJ databases">
        <authorList>
            <person name="Steffen K."/>
            <person name="Cardenas P."/>
        </authorList>
    </citation>
    <scope>NUCLEOTIDE SEQUENCE</scope>
</reference>
<name>A0AA35R1H2_GEOBA</name>
<evidence type="ECO:0000313" key="2">
    <source>
        <dbReference type="EMBL" id="CAI7998794.1"/>
    </source>
</evidence>
<dbReference type="EMBL" id="CASHTH010000353">
    <property type="protein sequence ID" value="CAI7998794.1"/>
    <property type="molecule type" value="Genomic_DNA"/>
</dbReference>
<evidence type="ECO:0000256" key="1">
    <source>
        <dbReference type="SAM" id="MobiDB-lite"/>
    </source>
</evidence>
<sequence>MRSIRRCRTRPRFWRSGLVELVAPPIRCRTKSDRSVERHLRNVGWSARHGRARDNQSPENFSRNCWMLPTTLVRRCGGKTSCSEWLKRTGHTPTSGGKPRRSLPMLKSARF</sequence>
<gene>
    <name evidence="2" type="ORF">GBAR_LOCUS2530</name>
</gene>
<comment type="caution">
    <text evidence="2">The sequence shown here is derived from an EMBL/GenBank/DDBJ whole genome shotgun (WGS) entry which is preliminary data.</text>
</comment>
<protein>
    <submittedName>
        <fullName evidence="2">Uncharacterized protein</fullName>
    </submittedName>
</protein>
<feature type="region of interest" description="Disordered" evidence="1">
    <location>
        <begin position="85"/>
        <end position="111"/>
    </location>
</feature>
<evidence type="ECO:0000313" key="3">
    <source>
        <dbReference type="Proteomes" id="UP001174909"/>
    </source>
</evidence>
<proteinExistence type="predicted"/>
<dbReference type="AlphaFoldDB" id="A0AA35R1H2"/>
<accession>A0AA35R1H2</accession>
<keyword evidence="3" id="KW-1185">Reference proteome</keyword>
<dbReference type="Proteomes" id="UP001174909">
    <property type="component" value="Unassembled WGS sequence"/>
</dbReference>
<organism evidence="2 3">
    <name type="scientific">Geodia barretti</name>
    <name type="common">Barrett's horny sponge</name>
    <dbReference type="NCBI Taxonomy" id="519541"/>
    <lineage>
        <taxon>Eukaryota</taxon>
        <taxon>Metazoa</taxon>
        <taxon>Porifera</taxon>
        <taxon>Demospongiae</taxon>
        <taxon>Heteroscleromorpha</taxon>
        <taxon>Tetractinellida</taxon>
        <taxon>Astrophorina</taxon>
        <taxon>Geodiidae</taxon>
        <taxon>Geodia</taxon>
    </lineage>
</organism>